<gene>
    <name evidence="1" type="ORF">EYF80_026907</name>
</gene>
<accession>A0A4Z2HDF8</accession>
<sequence>MEAAVTECRSSTACPYSKHLLQRSYRQRLLQHEGADGQIWRHILKREHAADDLLTLTFTKRESVLLEQHSAGERSIQVEMLWPQYLGVGDGLEEAESVPEAFGSQTQLLLLLNQDYAGQRNEVF</sequence>
<comment type="caution">
    <text evidence="1">The sequence shown here is derived from an EMBL/GenBank/DDBJ whole genome shotgun (WGS) entry which is preliminary data.</text>
</comment>
<dbReference type="EMBL" id="SRLO01000285">
    <property type="protein sequence ID" value="TNN62832.1"/>
    <property type="molecule type" value="Genomic_DNA"/>
</dbReference>
<proteinExistence type="predicted"/>
<reference evidence="1 2" key="1">
    <citation type="submission" date="2019-03" db="EMBL/GenBank/DDBJ databases">
        <title>First draft genome of Liparis tanakae, snailfish: a comprehensive survey of snailfish specific genes.</title>
        <authorList>
            <person name="Kim W."/>
            <person name="Song I."/>
            <person name="Jeong J.-H."/>
            <person name="Kim D."/>
            <person name="Kim S."/>
            <person name="Ryu S."/>
            <person name="Song J.Y."/>
            <person name="Lee S.K."/>
        </authorList>
    </citation>
    <scope>NUCLEOTIDE SEQUENCE [LARGE SCALE GENOMIC DNA]</scope>
    <source>
        <tissue evidence="1">Muscle</tissue>
    </source>
</reference>
<protein>
    <submittedName>
        <fullName evidence="1">Uncharacterized protein</fullName>
    </submittedName>
</protein>
<keyword evidence="2" id="KW-1185">Reference proteome</keyword>
<dbReference type="AlphaFoldDB" id="A0A4Z2HDF8"/>
<evidence type="ECO:0000313" key="1">
    <source>
        <dbReference type="EMBL" id="TNN62832.1"/>
    </source>
</evidence>
<name>A0A4Z2HDF8_9TELE</name>
<dbReference type="Proteomes" id="UP000314294">
    <property type="component" value="Unassembled WGS sequence"/>
</dbReference>
<evidence type="ECO:0000313" key="2">
    <source>
        <dbReference type="Proteomes" id="UP000314294"/>
    </source>
</evidence>
<organism evidence="1 2">
    <name type="scientific">Liparis tanakae</name>
    <name type="common">Tanaka's snailfish</name>
    <dbReference type="NCBI Taxonomy" id="230148"/>
    <lineage>
        <taxon>Eukaryota</taxon>
        <taxon>Metazoa</taxon>
        <taxon>Chordata</taxon>
        <taxon>Craniata</taxon>
        <taxon>Vertebrata</taxon>
        <taxon>Euteleostomi</taxon>
        <taxon>Actinopterygii</taxon>
        <taxon>Neopterygii</taxon>
        <taxon>Teleostei</taxon>
        <taxon>Neoteleostei</taxon>
        <taxon>Acanthomorphata</taxon>
        <taxon>Eupercaria</taxon>
        <taxon>Perciformes</taxon>
        <taxon>Cottioidei</taxon>
        <taxon>Cottales</taxon>
        <taxon>Liparidae</taxon>
        <taxon>Liparis</taxon>
    </lineage>
</organism>